<dbReference type="eggNOG" id="ENOG502QV2U">
    <property type="taxonomic scope" value="Eukaryota"/>
</dbReference>
<dbReference type="InterPro" id="IPR055414">
    <property type="entry name" value="LRR_R13L4/SHOC2-like"/>
</dbReference>
<feature type="domain" description="Disease resistance R13L4/SHOC-2-like LRR" evidence="3">
    <location>
        <begin position="142"/>
        <end position="419"/>
    </location>
</feature>
<evidence type="ECO:0000256" key="1">
    <source>
        <dbReference type="ARBA" id="ARBA00022737"/>
    </source>
</evidence>
<dbReference type="Pfam" id="PF23598">
    <property type="entry name" value="LRR_14"/>
    <property type="match status" value="1"/>
</dbReference>
<proteinExistence type="predicted"/>
<dbReference type="InterPro" id="IPR051341">
    <property type="entry name" value="Zyg-11_UBL_adapter"/>
</dbReference>
<dbReference type="Proteomes" id="UP000026961">
    <property type="component" value="Chromosome 5"/>
</dbReference>
<feature type="region of interest" description="Disordered" evidence="2">
    <location>
        <begin position="635"/>
        <end position="655"/>
    </location>
</feature>
<dbReference type="SMART" id="SM00367">
    <property type="entry name" value="LRR_CC"/>
    <property type="match status" value="4"/>
</dbReference>
<keyword evidence="5" id="KW-1185">Reference proteome</keyword>
<accession>A0A0D9ZVP7</accession>
<protein>
    <recommendedName>
        <fullName evidence="3">Disease resistance R13L4/SHOC-2-like LRR domain-containing protein</fullName>
    </recommendedName>
</protein>
<reference evidence="4" key="2">
    <citation type="submission" date="2018-05" db="EMBL/GenBank/DDBJ databases">
        <title>OgluRS3 (Oryza glumaepatula Reference Sequence Version 3).</title>
        <authorList>
            <person name="Zhang J."/>
            <person name="Kudrna D."/>
            <person name="Lee S."/>
            <person name="Talag J."/>
            <person name="Welchert J."/>
            <person name="Wing R.A."/>
        </authorList>
    </citation>
    <scope>NUCLEOTIDE SEQUENCE [LARGE SCALE GENOMIC DNA]</scope>
</reference>
<organism evidence="4">
    <name type="scientific">Oryza glumipatula</name>
    <dbReference type="NCBI Taxonomy" id="40148"/>
    <lineage>
        <taxon>Eukaryota</taxon>
        <taxon>Viridiplantae</taxon>
        <taxon>Streptophyta</taxon>
        <taxon>Embryophyta</taxon>
        <taxon>Tracheophyta</taxon>
        <taxon>Spermatophyta</taxon>
        <taxon>Magnoliopsida</taxon>
        <taxon>Liliopsida</taxon>
        <taxon>Poales</taxon>
        <taxon>Poaceae</taxon>
        <taxon>BOP clade</taxon>
        <taxon>Oryzoideae</taxon>
        <taxon>Oryzeae</taxon>
        <taxon>Oryzinae</taxon>
        <taxon>Oryza</taxon>
    </lineage>
</organism>
<dbReference type="PANTHER" id="PTHR12904">
    <property type="match status" value="1"/>
</dbReference>
<evidence type="ECO:0000313" key="4">
    <source>
        <dbReference type="EnsemblPlants" id="OGLUM05G07460.1"/>
    </source>
</evidence>
<reference evidence="4" key="1">
    <citation type="submission" date="2015-04" db="UniProtKB">
        <authorList>
            <consortium name="EnsemblPlants"/>
        </authorList>
    </citation>
    <scope>IDENTIFICATION</scope>
</reference>
<name>A0A0D9ZVP7_9ORYZ</name>
<evidence type="ECO:0000256" key="2">
    <source>
        <dbReference type="SAM" id="MobiDB-lite"/>
    </source>
</evidence>
<dbReference type="Gene3D" id="3.80.10.10">
    <property type="entry name" value="Ribonuclease Inhibitor"/>
    <property type="match status" value="4"/>
</dbReference>
<sequence>MKAKRRVDTRHVRASASTILQPLAAGDESIRIQSPLSLHPLLPLSLRRGDAVLPMASASASAGGETPLVDRCIDAAAGGAATVEAWRRQRRSLERLPAQLADALLRRLAARRLLFPSLLEVFQHSVEEIDLSGHIAVDAEWLAYLGAFRYLRVLKLADCKNVNSSAVWALSGMSTLKELDLSRCSKISDAGIKHIASIESLEKLHVSQTGLTDNGVMAISSLINLRLLDLGGVRFTDKALRSLQVLTQLEHLDIWGSEITNEGASVLIAFTSLSFLNISWTRVTCLPILPTLRCLNMSNCTIHSICNGEFQVLIHLEKLVISAASFGNIDEVFSSILPSSLTYLDMSSCSSSNLYFLGNMRNLEHLDLSYSRIISDAIEYIANIGMNLMFLSLSNSEVTSQALCVLAGTVPSLTTLSLAHTKIDDSALLYISMMPSLRILNLSRTCIKGFMMENSVKVLSLSALEELKYLESLNLNNTQLMDDVIPPLASFRALKYLFLKSDFLSDPALHALSSASNLIHLGFCGNILSTTGLRKFVPPATLRMLDLSGCWILTGDAISAFCTCHPVIEVRHELIQELQANYGGTSHLHKSSRQPQQVKAKVAKSLAGPSRLADICFVDERIKYSKEEMMELQHQAKSNSSMNVAQLPPELRRSV</sequence>
<evidence type="ECO:0000313" key="5">
    <source>
        <dbReference type="Proteomes" id="UP000026961"/>
    </source>
</evidence>
<dbReference type="AlphaFoldDB" id="A0A0D9ZVP7"/>
<feature type="compositionally biased region" description="Polar residues" evidence="2">
    <location>
        <begin position="635"/>
        <end position="644"/>
    </location>
</feature>
<dbReference type="Gramene" id="OGLUM05G07460.1">
    <property type="protein sequence ID" value="OGLUM05G07460.1"/>
    <property type="gene ID" value="OGLUM05G07460"/>
</dbReference>
<dbReference type="HOGENOM" id="CLU_037374_0_0_1"/>
<evidence type="ECO:0000259" key="3">
    <source>
        <dbReference type="Pfam" id="PF23598"/>
    </source>
</evidence>
<dbReference type="InterPro" id="IPR006553">
    <property type="entry name" value="Leu-rich_rpt_Cys-con_subtyp"/>
</dbReference>
<dbReference type="STRING" id="40148.A0A0D9ZVP7"/>
<keyword evidence="1" id="KW-0677">Repeat</keyword>
<dbReference type="PANTHER" id="PTHR12904:SF23">
    <property type="entry name" value="PROTEIN ZER-1 HOMOLOG"/>
    <property type="match status" value="1"/>
</dbReference>
<dbReference type="SUPFAM" id="SSF52047">
    <property type="entry name" value="RNI-like"/>
    <property type="match status" value="1"/>
</dbReference>
<dbReference type="EnsemblPlants" id="OGLUM05G07460.1">
    <property type="protein sequence ID" value="OGLUM05G07460.1"/>
    <property type="gene ID" value="OGLUM05G07460"/>
</dbReference>
<dbReference type="InterPro" id="IPR032675">
    <property type="entry name" value="LRR_dom_sf"/>
</dbReference>